<feature type="region of interest" description="Disordered" evidence="13">
    <location>
        <begin position="364"/>
        <end position="390"/>
    </location>
</feature>
<feature type="transmembrane region" description="Helical" evidence="14">
    <location>
        <begin position="218"/>
        <end position="240"/>
    </location>
</feature>
<dbReference type="OrthoDB" id="67850at2759"/>
<evidence type="ECO:0000256" key="13">
    <source>
        <dbReference type="SAM" id="MobiDB-lite"/>
    </source>
</evidence>
<evidence type="ECO:0000256" key="4">
    <source>
        <dbReference type="ARBA" id="ARBA00022448"/>
    </source>
</evidence>
<comment type="similarity">
    <text evidence="3">Belongs to the NDC1 family.</text>
</comment>
<evidence type="ECO:0000256" key="2">
    <source>
        <dbReference type="ARBA" id="ARBA00004567"/>
    </source>
</evidence>
<dbReference type="PANTHER" id="PTHR13269:SF6">
    <property type="entry name" value="NUCLEOPORIN NDC1"/>
    <property type="match status" value="1"/>
</dbReference>
<dbReference type="GO" id="GO:0030674">
    <property type="term" value="F:protein-macromolecule adaptor activity"/>
    <property type="evidence" value="ECO:0007669"/>
    <property type="project" value="TreeGrafter"/>
</dbReference>
<name>A0A9W8I693_9FUNG</name>
<evidence type="ECO:0000256" key="14">
    <source>
        <dbReference type="SAM" id="Phobius"/>
    </source>
</evidence>
<evidence type="ECO:0000256" key="9">
    <source>
        <dbReference type="ARBA" id="ARBA00023010"/>
    </source>
</evidence>
<evidence type="ECO:0000256" key="1">
    <source>
        <dbReference type="ARBA" id="ARBA00004232"/>
    </source>
</evidence>
<keyword evidence="16" id="KW-1185">Reference proteome</keyword>
<keyword evidence="12" id="KW-0539">Nucleus</keyword>
<organism evidence="15 16">
    <name type="scientific">Coemansia brasiliensis</name>
    <dbReference type="NCBI Taxonomy" id="2650707"/>
    <lineage>
        <taxon>Eukaryota</taxon>
        <taxon>Fungi</taxon>
        <taxon>Fungi incertae sedis</taxon>
        <taxon>Zoopagomycota</taxon>
        <taxon>Kickxellomycotina</taxon>
        <taxon>Kickxellomycetes</taxon>
        <taxon>Kickxellales</taxon>
        <taxon>Kickxellaceae</taxon>
        <taxon>Coemansia</taxon>
    </lineage>
</organism>
<dbReference type="EMBL" id="JANBUW010000108">
    <property type="protein sequence ID" value="KAJ2849086.1"/>
    <property type="molecule type" value="Genomic_DNA"/>
</dbReference>
<feature type="compositionally biased region" description="Polar residues" evidence="13">
    <location>
        <begin position="375"/>
        <end position="386"/>
    </location>
</feature>
<dbReference type="GO" id="GO:0051028">
    <property type="term" value="P:mRNA transport"/>
    <property type="evidence" value="ECO:0007669"/>
    <property type="project" value="UniProtKB-KW"/>
</dbReference>
<reference evidence="15" key="1">
    <citation type="submission" date="2022-07" db="EMBL/GenBank/DDBJ databases">
        <title>Phylogenomic reconstructions and comparative analyses of Kickxellomycotina fungi.</title>
        <authorList>
            <person name="Reynolds N.K."/>
            <person name="Stajich J.E."/>
            <person name="Barry K."/>
            <person name="Grigoriev I.V."/>
            <person name="Crous P."/>
            <person name="Smith M.E."/>
        </authorList>
    </citation>
    <scope>NUCLEOTIDE SEQUENCE</scope>
    <source>
        <strain evidence="15">NRRL 1566</strain>
    </source>
</reference>
<dbReference type="Pfam" id="PF09531">
    <property type="entry name" value="Ndc1_Nup"/>
    <property type="match status" value="1"/>
</dbReference>
<evidence type="ECO:0000256" key="5">
    <source>
        <dbReference type="ARBA" id="ARBA00022692"/>
    </source>
</evidence>
<sequence>MVYRNARNQAVASTDFAKLAHTILQQRFLRACVYQVPLAYTAAIVANLNFRNGIFSLFYAFISPRTLGYTVAAYIAGIVCLVIHLQLFQVTRAAHSSHFPKLQRLLRTPASTGIVVGSFTLLAYFMLIVHRGMFGGSSMWLYPEGFYGPPQLNPGWLAAWVFATTVGVSYGSKLLMDERLQLAFPAIEQSRIYAIKDRLPSCFSAAFEFASSTMWRFWLGYFFFGWGMYQSVCSILARVFTTSSYGVGSPLFSISNLVFWLHCSFSMALTWELAHQLFEIIVTEPTHINELSLDRNFCLLNGLKHSESPLIQHWAYQELYRITAFNTEQRTEILTDIDRKSGTMWFQVSSECLKVIQAATEQLKKQTEPSKQEKPASTSMQSNADTKLSVGAGGAPIKDILMQNRRKSQSSEPQPAKKPEPIAAPDLFGVEAQGLEKYVLTTLRDMLLQSPLGQRILLRSQRARSISTFANFQQQIWAIRSLMRLVEGSISEDKYGVVQGDISKVLETLFVYLTELERCSEQADSMSNKSEYNVQTANRQTVAMIQVIRNTLYAFTTTFYDYLEALKLPPAQAQQLQKFADFMA</sequence>
<evidence type="ECO:0000256" key="7">
    <source>
        <dbReference type="ARBA" id="ARBA00022927"/>
    </source>
</evidence>
<keyword evidence="4" id="KW-0813">Transport</keyword>
<feature type="transmembrane region" description="Helical" evidence="14">
    <location>
        <begin position="66"/>
        <end position="88"/>
    </location>
</feature>
<feature type="transmembrane region" description="Helical" evidence="14">
    <location>
        <begin position="154"/>
        <end position="172"/>
    </location>
</feature>
<dbReference type="InterPro" id="IPR019049">
    <property type="entry name" value="Nucleoporin_prot_Ndc1/Nup"/>
</dbReference>
<evidence type="ECO:0000256" key="11">
    <source>
        <dbReference type="ARBA" id="ARBA00023136"/>
    </source>
</evidence>
<evidence type="ECO:0000256" key="3">
    <source>
        <dbReference type="ARBA" id="ARBA00005760"/>
    </source>
</evidence>
<feature type="compositionally biased region" description="Basic and acidic residues" evidence="13">
    <location>
        <begin position="364"/>
        <end position="374"/>
    </location>
</feature>
<dbReference type="GO" id="GO:0015031">
    <property type="term" value="P:protein transport"/>
    <property type="evidence" value="ECO:0007669"/>
    <property type="project" value="UniProtKB-KW"/>
</dbReference>
<feature type="transmembrane region" description="Helical" evidence="14">
    <location>
        <begin position="109"/>
        <end position="134"/>
    </location>
</feature>
<evidence type="ECO:0008006" key="17">
    <source>
        <dbReference type="Google" id="ProtNLM"/>
    </source>
</evidence>
<keyword evidence="6" id="KW-0509">mRNA transport</keyword>
<keyword evidence="11 14" id="KW-0472">Membrane</keyword>
<proteinExistence type="inferred from homology"/>
<comment type="subcellular location">
    <subcellularLocation>
        <location evidence="1">Nucleus membrane</location>
        <topology evidence="1">Multi-pass membrane protein</topology>
    </subcellularLocation>
    <subcellularLocation>
        <location evidence="2">Nucleus</location>
        <location evidence="2">Nuclear pore complex</location>
    </subcellularLocation>
</comment>
<gene>
    <name evidence="15" type="ORF">IWW36_002889</name>
</gene>
<dbReference type="GO" id="GO:0005816">
    <property type="term" value="C:spindle pole body"/>
    <property type="evidence" value="ECO:0007669"/>
    <property type="project" value="TreeGrafter"/>
</dbReference>
<dbReference type="AlphaFoldDB" id="A0A9W8I693"/>
<protein>
    <recommendedName>
        <fullName evidence="17">Nucleoporin protein Ndc1-Nup</fullName>
    </recommendedName>
</protein>
<keyword evidence="5 14" id="KW-0812">Transmembrane</keyword>
<accession>A0A9W8I693</accession>
<evidence type="ECO:0000313" key="15">
    <source>
        <dbReference type="EMBL" id="KAJ2849086.1"/>
    </source>
</evidence>
<comment type="caution">
    <text evidence="15">The sequence shown here is derived from an EMBL/GenBank/DDBJ whole genome shotgun (WGS) entry which is preliminary data.</text>
</comment>
<dbReference type="PANTHER" id="PTHR13269">
    <property type="entry name" value="NUCLEOPORIN NDC1"/>
    <property type="match status" value="1"/>
</dbReference>
<dbReference type="Proteomes" id="UP001139887">
    <property type="component" value="Unassembled WGS sequence"/>
</dbReference>
<evidence type="ECO:0000256" key="12">
    <source>
        <dbReference type="ARBA" id="ARBA00023242"/>
    </source>
</evidence>
<keyword evidence="7" id="KW-0653">Protein transport</keyword>
<dbReference type="GO" id="GO:0070762">
    <property type="term" value="C:nuclear pore transmembrane ring"/>
    <property type="evidence" value="ECO:0007669"/>
    <property type="project" value="TreeGrafter"/>
</dbReference>
<evidence type="ECO:0000256" key="6">
    <source>
        <dbReference type="ARBA" id="ARBA00022816"/>
    </source>
</evidence>
<dbReference type="GO" id="GO:0031965">
    <property type="term" value="C:nuclear membrane"/>
    <property type="evidence" value="ECO:0007669"/>
    <property type="project" value="UniProtKB-SubCell"/>
</dbReference>
<feature type="region of interest" description="Disordered" evidence="13">
    <location>
        <begin position="404"/>
        <end position="425"/>
    </location>
</feature>
<evidence type="ECO:0000256" key="10">
    <source>
        <dbReference type="ARBA" id="ARBA00023132"/>
    </source>
</evidence>
<keyword evidence="10" id="KW-0906">Nuclear pore complex</keyword>
<evidence type="ECO:0000313" key="16">
    <source>
        <dbReference type="Proteomes" id="UP001139887"/>
    </source>
</evidence>
<keyword evidence="9" id="KW-0811">Translocation</keyword>
<feature type="transmembrane region" description="Helical" evidence="14">
    <location>
        <begin position="28"/>
        <end position="46"/>
    </location>
</feature>
<keyword evidence="8 14" id="KW-1133">Transmembrane helix</keyword>
<evidence type="ECO:0000256" key="8">
    <source>
        <dbReference type="ARBA" id="ARBA00022989"/>
    </source>
</evidence>
<dbReference type="GO" id="GO:0006999">
    <property type="term" value="P:nuclear pore organization"/>
    <property type="evidence" value="ECO:0007669"/>
    <property type="project" value="TreeGrafter"/>
</dbReference>